<accession>A0A0N8PTA3</accession>
<sequence length="212" mass="23767">MNGRTYDAYIPAASKEQQAYKYSCEFDAAWVILQSYGFDVNVDDMIAVVGVDTSIEPYIEETRDGFFIYGGDITRHFSGNIKENFLARGTGSAIRKAFEQYDLTVTSVNDRAGVEAALRAGQLVWIKTTVDFKPWRPATWVMPDGRTRQTVLGNDHAVVVMGFNNQSVVIRDVLGPTSSNWQRPYEYEVEWPTFLAAWGAQEFDGLAVAPPQ</sequence>
<proteinExistence type="predicted"/>
<keyword evidence="3" id="KW-1185">Reference proteome</keyword>
<evidence type="ECO:0000259" key="1">
    <source>
        <dbReference type="Pfam" id="PF13529"/>
    </source>
</evidence>
<organism evidence="2 3">
    <name type="scientific">Kouleothrix aurantiaca</name>
    <dbReference type="NCBI Taxonomy" id="186479"/>
    <lineage>
        <taxon>Bacteria</taxon>
        <taxon>Bacillati</taxon>
        <taxon>Chloroflexota</taxon>
        <taxon>Chloroflexia</taxon>
        <taxon>Chloroflexales</taxon>
        <taxon>Roseiflexineae</taxon>
        <taxon>Roseiflexaceae</taxon>
        <taxon>Kouleothrix</taxon>
    </lineage>
</organism>
<dbReference type="InterPro" id="IPR039564">
    <property type="entry name" value="Peptidase_C39-like"/>
</dbReference>
<protein>
    <recommendedName>
        <fullName evidence="1">Peptidase C39-like domain-containing protein</fullName>
    </recommendedName>
</protein>
<dbReference type="Proteomes" id="UP000050509">
    <property type="component" value="Unassembled WGS sequence"/>
</dbReference>
<dbReference type="Gene3D" id="3.90.70.10">
    <property type="entry name" value="Cysteine proteinases"/>
    <property type="match status" value="1"/>
</dbReference>
<name>A0A0N8PTA3_9CHLR</name>
<dbReference type="Pfam" id="PF13529">
    <property type="entry name" value="Peptidase_C39_2"/>
    <property type="match status" value="1"/>
</dbReference>
<feature type="domain" description="Peptidase C39-like" evidence="1">
    <location>
        <begin position="18"/>
        <end position="172"/>
    </location>
</feature>
<dbReference type="EMBL" id="LJCR01000004">
    <property type="protein sequence ID" value="KPV54965.1"/>
    <property type="molecule type" value="Genomic_DNA"/>
</dbReference>
<reference evidence="2 3" key="1">
    <citation type="submission" date="2015-09" db="EMBL/GenBank/DDBJ databases">
        <title>Draft genome sequence of Kouleothrix aurantiaca JCM 19913.</title>
        <authorList>
            <person name="Hemp J."/>
        </authorList>
    </citation>
    <scope>NUCLEOTIDE SEQUENCE [LARGE SCALE GENOMIC DNA]</scope>
    <source>
        <strain evidence="2 3">COM-B</strain>
    </source>
</reference>
<gene>
    <name evidence="2" type="ORF">SE17_00485</name>
</gene>
<evidence type="ECO:0000313" key="3">
    <source>
        <dbReference type="Proteomes" id="UP000050509"/>
    </source>
</evidence>
<evidence type="ECO:0000313" key="2">
    <source>
        <dbReference type="EMBL" id="KPV54965.1"/>
    </source>
</evidence>
<comment type="caution">
    <text evidence="2">The sequence shown here is derived from an EMBL/GenBank/DDBJ whole genome shotgun (WGS) entry which is preliminary data.</text>
</comment>
<dbReference type="AlphaFoldDB" id="A0A0N8PTA3"/>